<dbReference type="AlphaFoldDB" id="A0A7Z6ZSG0"/>
<dbReference type="RefSeq" id="WP_169931129.1">
    <property type="nucleotide sequence ID" value="NZ_PIPR01000002.1"/>
</dbReference>
<keyword evidence="1" id="KW-0472">Membrane</keyword>
<organism evidence="2 3">
    <name type="scientific">Pseudidiomarina aestuarii</name>
    <dbReference type="NCBI Taxonomy" id="624146"/>
    <lineage>
        <taxon>Bacteria</taxon>
        <taxon>Pseudomonadati</taxon>
        <taxon>Pseudomonadota</taxon>
        <taxon>Gammaproteobacteria</taxon>
        <taxon>Alteromonadales</taxon>
        <taxon>Idiomarinaceae</taxon>
        <taxon>Pseudidiomarina</taxon>
    </lineage>
</organism>
<reference evidence="3" key="1">
    <citation type="journal article" date="2018" name="Front. Microbiol.">
        <title>Genome-Based Analysis Reveals the Taxonomy and Diversity of the Family Idiomarinaceae.</title>
        <authorList>
            <person name="Liu Y."/>
            <person name="Lai Q."/>
            <person name="Shao Z."/>
        </authorList>
    </citation>
    <scope>NUCLEOTIDE SEQUENCE [LARGE SCALE GENOMIC DNA]</scope>
    <source>
        <strain evidence="3">KYW314</strain>
    </source>
</reference>
<feature type="transmembrane region" description="Helical" evidence="1">
    <location>
        <begin position="156"/>
        <end position="189"/>
    </location>
</feature>
<gene>
    <name evidence="2" type="ORF">CWE22_09130</name>
</gene>
<proteinExistence type="predicted"/>
<feature type="transmembrane region" description="Helical" evidence="1">
    <location>
        <begin position="79"/>
        <end position="99"/>
    </location>
</feature>
<name>A0A7Z6ZSG0_9GAMM</name>
<evidence type="ECO:0008006" key="4">
    <source>
        <dbReference type="Google" id="ProtNLM"/>
    </source>
</evidence>
<feature type="transmembrane region" description="Helical" evidence="1">
    <location>
        <begin position="12"/>
        <end position="32"/>
    </location>
</feature>
<dbReference type="EMBL" id="PIPR01000002">
    <property type="protein sequence ID" value="RUO39453.1"/>
    <property type="molecule type" value="Genomic_DNA"/>
</dbReference>
<evidence type="ECO:0000313" key="3">
    <source>
        <dbReference type="Proteomes" id="UP000287766"/>
    </source>
</evidence>
<comment type="caution">
    <text evidence="2">The sequence shown here is derived from an EMBL/GenBank/DDBJ whole genome shotgun (WGS) entry which is preliminary data.</text>
</comment>
<sequence>MKSNFYQWASMAALALAILFPIYWLGVFGLAIDNYESGFVDNITTLDAWDVLFVIIGALEVFVYLALRGSFKHQIEGGLAAVALLVMAALVALFHLTVVVDISLSMGLLANYSEGLIEFVLIASLVILFLYAAVAFVFAIALLLKFAELSMLMKVFACGVLIMAVFQFTVILGIANIFLFPVLMLLLAVHFWRGEQIVEVV</sequence>
<evidence type="ECO:0000313" key="2">
    <source>
        <dbReference type="EMBL" id="RUO39453.1"/>
    </source>
</evidence>
<feature type="transmembrane region" description="Helical" evidence="1">
    <location>
        <begin position="48"/>
        <end position="67"/>
    </location>
</feature>
<keyword evidence="3" id="KW-1185">Reference proteome</keyword>
<protein>
    <recommendedName>
        <fullName evidence="4">DUF4386 domain-containing protein</fullName>
    </recommendedName>
</protein>
<evidence type="ECO:0000256" key="1">
    <source>
        <dbReference type="SAM" id="Phobius"/>
    </source>
</evidence>
<keyword evidence="1" id="KW-0812">Transmembrane</keyword>
<accession>A0A7Z6ZSG0</accession>
<dbReference type="Proteomes" id="UP000287766">
    <property type="component" value="Unassembled WGS sequence"/>
</dbReference>
<feature type="transmembrane region" description="Helical" evidence="1">
    <location>
        <begin position="119"/>
        <end position="144"/>
    </location>
</feature>
<keyword evidence="1" id="KW-1133">Transmembrane helix</keyword>